<dbReference type="WBParaSite" id="PSAMB.scaffold7348size7798.g29954.t1">
    <property type="protein sequence ID" value="PSAMB.scaffold7348size7798.g29954.t1"/>
    <property type="gene ID" value="PSAMB.scaffold7348size7798.g29954"/>
</dbReference>
<keyword evidence="5" id="KW-0040">ANK repeat</keyword>
<keyword evidence="4" id="KW-0539">Nucleus</keyword>
<evidence type="ECO:0000256" key="1">
    <source>
        <dbReference type="ARBA" id="ARBA00004123"/>
    </source>
</evidence>
<evidence type="ECO:0000256" key="2">
    <source>
        <dbReference type="ARBA" id="ARBA00022614"/>
    </source>
</evidence>
<keyword evidence="3" id="KW-0677">Repeat</keyword>
<evidence type="ECO:0000313" key="7">
    <source>
        <dbReference type="Proteomes" id="UP000887566"/>
    </source>
</evidence>
<dbReference type="Proteomes" id="UP000887566">
    <property type="component" value="Unplaced"/>
</dbReference>
<dbReference type="GO" id="GO:0000724">
    <property type="term" value="P:double-strand break repair via homologous recombination"/>
    <property type="evidence" value="ECO:0007669"/>
    <property type="project" value="TreeGrafter"/>
</dbReference>
<dbReference type="Pfam" id="PF12796">
    <property type="entry name" value="Ank_2"/>
    <property type="match status" value="1"/>
</dbReference>
<dbReference type="GO" id="GO:0043596">
    <property type="term" value="C:nuclear replication fork"/>
    <property type="evidence" value="ECO:0007669"/>
    <property type="project" value="TreeGrafter"/>
</dbReference>
<dbReference type="InterPro" id="IPR019734">
    <property type="entry name" value="TPR_rpt"/>
</dbReference>
<organism evidence="7 8">
    <name type="scientific">Plectus sambesii</name>
    <dbReference type="NCBI Taxonomy" id="2011161"/>
    <lineage>
        <taxon>Eukaryota</taxon>
        <taxon>Metazoa</taxon>
        <taxon>Ecdysozoa</taxon>
        <taxon>Nematoda</taxon>
        <taxon>Chromadorea</taxon>
        <taxon>Plectida</taxon>
        <taxon>Plectina</taxon>
        <taxon>Plectoidea</taxon>
        <taxon>Plectidae</taxon>
        <taxon>Plectus</taxon>
    </lineage>
</organism>
<dbReference type="InterPro" id="IPR002110">
    <property type="entry name" value="Ankyrin_rpt"/>
</dbReference>
<dbReference type="PROSITE" id="PS50088">
    <property type="entry name" value="ANK_REPEAT"/>
    <property type="match status" value="2"/>
</dbReference>
<evidence type="ECO:0000256" key="4">
    <source>
        <dbReference type="ARBA" id="ARBA00023242"/>
    </source>
</evidence>
<dbReference type="SUPFAM" id="SSF48452">
    <property type="entry name" value="TPR-like"/>
    <property type="match status" value="2"/>
</dbReference>
<accession>A0A914XC61</accession>
<dbReference type="SMART" id="SM00028">
    <property type="entry name" value="TPR"/>
    <property type="match status" value="4"/>
</dbReference>
<feature type="region of interest" description="Disordered" evidence="6">
    <location>
        <begin position="814"/>
        <end position="837"/>
    </location>
</feature>
<evidence type="ECO:0000256" key="6">
    <source>
        <dbReference type="SAM" id="MobiDB-lite"/>
    </source>
</evidence>
<protein>
    <submittedName>
        <fullName evidence="8">Tonsoku-like protein</fullName>
    </submittedName>
</protein>
<feature type="repeat" description="ANK" evidence="5">
    <location>
        <begin position="548"/>
        <end position="580"/>
    </location>
</feature>
<reference evidence="8" key="1">
    <citation type="submission" date="2022-11" db="UniProtKB">
        <authorList>
            <consortium name="WormBaseParasite"/>
        </authorList>
    </citation>
    <scope>IDENTIFICATION</scope>
</reference>
<keyword evidence="7" id="KW-1185">Reference proteome</keyword>
<name>A0A914XC61_9BILA</name>
<dbReference type="Gene3D" id="1.25.40.10">
    <property type="entry name" value="Tetratricopeptide repeat domain"/>
    <property type="match status" value="2"/>
</dbReference>
<dbReference type="PROSITE" id="PS50297">
    <property type="entry name" value="ANK_REP_REGION"/>
    <property type="match status" value="1"/>
</dbReference>
<feature type="repeat" description="ANK" evidence="5">
    <location>
        <begin position="581"/>
        <end position="613"/>
    </location>
</feature>
<keyword evidence="2" id="KW-0433">Leucine-rich repeat</keyword>
<dbReference type="InterPro" id="IPR011990">
    <property type="entry name" value="TPR-like_helical_dom_sf"/>
</dbReference>
<feature type="region of interest" description="Disordered" evidence="6">
    <location>
        <begin position="475"/>
        <end position="505"/>
    </location>
</feature>
<evidence type="ECO:0000256" key="3">
    <source>
        <dbReference type="ARBA" id="ARBA00022737"/>
    </source>
</evidence>
<dbReference type="PANTHER" id="PTHR46358:SF1">
    <property type="entry name" value="TONSOKU-LIKE PROTEIN"/>
    <property type="match status" value="1"/>
</dbReference>
<dbReference type="InterPro" id="IPR052311">
    <property type="entry name" value="MMS22L-TONSL_complex_comp"/>
</dbReference>
<feature type="compositionally biased region" description="Low complexity" evidence="6">
    <location>
        <begin position="476"/>
        <end position="486"/>
    </location>
</feature>
<dbReference type="GO" id="GO:0031297">
    <property type="term" value="P:replication fork processing"/>
    <property type="evidence" value="ECO:0007669"/>
    <property type="project" value="TreeGrafter"/>
</dbReference>
<dbReference type="SUPFAM" id="SSF48403">
    <property type="entry name" value="Ankyrin repeat"/>
    <property type="match status" value="1"/>
</dbReference>
<sequence>MVRKDRSSLSQIKELNRRRKAAKQSDDYAKLAEVYNELGDEYRRLGDLEKAVKKQIKCVFNAETIGSLEYQVYAHRAIAEMYIELADYDLARKHANEHLRAAELYNKAHLIQLAYHVKGWILLQFWTAIVENKSNDSTADAEELLIEAKRSLEKSLAYLNANSSKISADKEARNGGDVNRRRAGAQQVLSEVYDKLGQHTDAITFHLAALKYAERNEDLDLQYRCLFSKLGFSEEDKLRTTQQMLAVAEKMAKAGDKSRKYEALIQFAEAKINVEDFLGAKDAFETVYLEGKACVPKEDWNNARKSLICLYKIAQRVEALHGLAEDDHRLRMRLADKIGDDLCEMNAFDAAVTFYLRVLDAANALRSPKDVLAAATSVASTAFDANQFSLALEYYEKLLALETSAGQSEKKLANTRVCIAKSAVEVDGLSVDRVVEYCSDAALACANAQAVSNEVETLKCLCDYLKRKAPSHPKLSEASSRLAAAEGEMDGGDSDEEEGEEATAVDGFSDDLDLLTPERILQLCKDEFKLRNEDDKIRHEKDKVINSHGETRMHDAARGDDLDYLKKLVKAGYNVNARDYGKWTPLMEAVNANKIDNVRHLLQHNANVNAQSGQGIVDEDKERESASGLTPLMGAAEMLYLPIIRLLIAHPNINLSVKNSDGWTALDMLEDALRRRVADTGIDPDDHAEANRLIAELRRRMLSHGVALAAPPPRSSNRPTGRKAVLSNLRQRNRQAPSVAKVYEDIMVGLGRGQVHRRCGMASPEPPADPSEDRQVAIDEMNDFIVPDADDDVAIVEQPLIEDFVTSLPQSTNKRRLDVVEERQPRKRRSRLRSAYNADHQRAFEPLSSFTNDDNFASIGFESTPIFDTVPV</sequence>
<dbReference type="PANTHER" id="PTHR46358">
    <property type="entry name" value="TONSOKU-LIKE PROTEIN"/>
    <property type="match status" value="1"/>
</dbReference>
<proteinExistence type="predicted"/>
<dbReference type="InterPro" id="IPR036770">
    <property type="entry name" value="Ankyrin_rpt-contain_sf"/>
</dbReference>
<dbReference type="SMART" id="SM00248">
    <property type="entry name" value="ANK"/>
    <property type="match status" value="3"/>
</dbReference>
<evidence type="ECO:0000256" key="5">
    <source>
        <dbReference type="PROSITE-ProRule" id="PRU00023"/>
    </source>
</evidence>
<comment type="subcellular location">
    <subcellularLocation>
        <location evidence="1">Nucleus</location>
    </subcellularLocation>
</comment>
<dbReference type="Gene3D" id="1.25.40.20">
    <property type="entry name" value="Ankyrin repeat-containing domain"/>
    <property type="match status" value="1"/>
</dbReference>
<feature type="compositionally biased region" description="Basic and acidic residues" evidence="6">
    <location>
        <begin position="815"/>
        <end position="824"/>
    </location>
</feature>
<dbReference type="AlphaFoldDB" id="A0A914XC61"/>
<feature type="compositionally biased region" description="Acidic residues" evidence="6">
    <location>
        <begin position="487"/>
        <end position="505"/>
    </location>
</feature>
<evidence type="ECO:0000313" key="8">
    <source>
        <dbReference type="WBParaSite" id="PSAMB.scaffold7348size7798.g29954.t1"/>
    </source>
</evidence>